<dbReference type="Proteomes" id="UP000694853">
    <property type="component" value="Unplaced"/>
</dbReference>
<dbReference type="GeneID" id="113868527"/>
<dbReference type="Gene3D" id="3.80.10.10">
    <property type="entry name" value="Ribonuclease Inhibitor"/>
    <property type="match status" value="2"/>
</dbReference>
<keyword evidence="6" id="KW-1185">Reference proteome</keyword>
<evidence type="ECO:0000259" key="5">
    <source>
        <dbReference type="PROSITE" id="PS50104"/>
    </source>
</evidence>
<evidence type="ECO:0000256" key="2">
    <source>
        <dbReference type="ARBA" id="ARBA00022737"/>
    </source>
</evidence>
<reference evidence="6" key="1">
    <citation type="journal article" date="2019" name="Toxins">
        <title>Detection of Abrin-Like and Prepropulchellin-Like Toxin Genes and Transcripts Using Whole Genome Sequencing and Full-Length Transcript Sequencing of Abrus precatorius.</title>
        <authorList>
            <person name="Hovde B.T."/>
            <person name="Daligault H.E."/>
            <person name="Hanschen E.R."/>
            <person name="Kunde Y.A."/>
            <person name="Johnson M.B."/>
            <person name="Starkenburg S.R."/>
            <person name="Johnson S.L."/>
        </authorList>
    </citation>
    <scope>NUCLEOTIDE SEQUENCE [LARGE SCALE GENOMIC DNA]</scope>
</reference>
<evidence type="ECO:0000256" key="4">
    <source>
        <dbReference type="ARBA" id="ARBA00023027"/>
    </source>
</evidence>
<dbReference type="Gene3D" id="3.40.50.10140">
    <property type="entry name" value="Toll/interleukin-1 receptor homology (TIR) domain"/>
    <property type="match status" value="1"/>
</dbReference>
<dbReference type="AlphaFoldDB" id="A0A8B8LWP6"/>
<keyword evidence="1" id="KW-0433">Leucine-rich repeat</keyword>
<organism evidence="6 7">
    <name type="scientific">Abrus precatorius</name>
    <name type="common">Indian licorice</name>
    <name type="synonym">Glycine abrus</name>
    <dbReference type="NCBI Taxonomy" id="3816"/>
    <lineage>
        <taxon>Eukaryota</taxon>
        <taxon>Viridiplantae</taxon>
        <taxon>Streptophyta</taxon>
        <taxon>Embryophyta</taxon>
        <taxon>Tracheophyta</taxon>
        <taxon>Spermatophyta</taxon>
        <taxon>Magnoliopsida</taxon>
        <taxon>eudicotyledons</taxon>
        <taxon>Gunneridae</taxon>
        <taxon>Pentapetalae</taxon>
        <taxon>rosids</taxon>
        <taxon>fabids</taxon>
        <taxon>Fabales</taxon>
        <taxon>Fabaceae</taxon>
        <taxon>Papilionoideae</taxon>
        <taxon>50 kb inversion clade</taxon>
        <taxon>NPAAA clade</taxon>
        <taxon>indigoferoid/millettioid clade</taxon>
        <taxon>Abreae</taxon>
        <taxon>Abrus</taxon>
    </lineage>
</organism>
<dbReference type="InterPro" id="IPR000157">
    <property type="entry name" value="TIR_dom"/>
</dbReference>
<accession>A0A8B8LWP6</accession>
<dbReference type="KEGG" id="aprc:113868527"/>
<dbReference type="InterPro" id="IPR035897">
    <property type="entry name" value="Toll_tir_struct_dom_sf"/>
</dbReference>
<dbReference type="Pfam" id="PF01582">
    <property type="entry name" value="TIR"/>
    <property type="match status" value="1"/>
</dbReference>
<evidence type="ECO:0000256" key="1">
    <source>
        <dbReference type="ARBA" id="ARBA00022614"/>
    </source>
</evidence>
<dbReference type="InterPro" id="IPR036390">
    <property type="entry name" value="WH_DNA-bd_sf"/>
</dbReference>
<dbReference type="PRINTS" id="PR00364">
    <property type="entry name" value="DISEASERSIST"/>
</dbReference>
<dbReference type="InterPro" id="IPR058192">
    <property type="entry name" value="WHD_ROQ1-like"/>
</dbReference>
<sequence>MDTITVSVATTSSYSYDVFLSFRGEDTRTGFTGYLYHALSEKGINTFMDDQELCQGEQITPSLMRAIQGSRIAIVIFSENYASSSFCLEELVKIMECIKHKGRLVCPVFYHVDPSDVRYQKGCYGEALAKHETRIIDKEKVKRWRLALQEAANLSGWHFQHGYEYEFIRKIIQEISKRINRIPLYIANYPVGLECRVQKVNSLLDVASNDGVHMVGISGIGGIGKTTLACAVYNCIADQFEGLCFLADIRDNSRKHGLVQLQETLLSDLVGEKDIELGNVKKGIPVIKSRLCHKRILLILDDVDNLDQLKALAGGHDWFGSGSRIIITTRDKHLLRVHDVERIYEVEGLNHKEALELFIWSAFKRKDVKPTYVDISERVIMYSNGLPLSLEIIGSDLYGKTVSEWKSALDTYERIPHENIQGILRVSYDGLKEFEKEIFLDMACFFKGYKLSDATDILCSGRGFSPDYAIQVLIDKCLLNIVQCRVRMHSLIENMGREIVRLESPSKPGERSRLWFSRDILHVLKENKGTDKIEFIMLHLLKDKEVKWNGKALKKMENLKILVIENGSFSRGPSYLPKSLRVLKWCGYPEPSLPAHFDPKNLAILDLSMGFFSFDNQLIMKFKSLTEMKLSGCQFLNQVPNLSGAQNLKKLHLDNCKNLVEVHDSIGFLDKLEDLNLNYCSSLKVLPQGIYLTSLKTLSLRYCTALKSFPEILGKMENTRYVGLSASSIRELPFSIGNLVGLAILSLERCNGLVELPSSIFTLPKLETLQVNSCEGLTQIKKDKAQELETFSLCVRDASSVLVEREARFSRCSMTDAFLATLLPCLHYVTVLSLRCSNITILPSSIKACQYLRILNLNECKELREICGLPPNIRYLSAINCLLLTSQSKEMLLTEALHRARGTLFCFPSPGSAVQGLFNHCSKEPSLSFWFHKKFPAITLCIDEFSSCYPRFELDLIINSSQGFSKFFIVRSTVYHSLQTNHTTLFDLQFKFCSGQFKGLFTENGWNHVEILLSENATSEVEWMGVHVQEQNTSMADISFTNPDPEPPIVIVEKNRRVVRRFKRS</sequence>
<protein>
    <submittedName>
        <fullName evidence="7">TMV resistance protein N-like</fullName>
    </submittedName>
</protein>
<dbReference type="GO" id="GO:0043531">
    <property type="term" value="F:ADP binding"/>
    <property type="evidence" value="ECO:0007669"/>
    <property type="project" value="InterPro"/>
</dbReference>
<dbReference type="GO" id="GO:0006952">
    <property type="term" value="P:defense response"/>
    <property type="evidence" value="ECO:0007669"/>
    <property type="project" value="UniProtKB-KW"/>
</dbReference>
<dbReference type="InterPro" id="IPR044974">
    <property type="entry name" value="Disease_R_plants"/>
</dbReference>
<keyword evidence="4" id="KW-0520">NAD</keyword>
<dbReference type="RefSeq" id="XP_027359978.1">
    <property type="nucleotide sequence ID" value="XM_027504177.1"/>
</dbReference>
<evidence type="ECO:0000256" key="3">
    <source>
        <dbReference type="ARBA" id="ARBA00022821"/>
    </source>
</evidence>
<dbReference type="PANTHER" id="PTHR11017:SF480">
    <property type="entry name" value="DISEASE RESISTANCE PROTEIN (TIR-NBS-LRR CLASS)"/>
    <property type="match status" value="1"/>
</dbReference>
<dbReference type="PROSITE" id="PS50104">
    <property type="entry name" value="TIR"/>
    <property type="match status" value="1"/>
</dbReference>
<name>A0A8B8LWP6_ABRPR</name>
<dbReference type="Pfam" id="PF00931">
    <property type="entry name" value="NB-ARC"/>
    <property type="match status" value="1"/>
</dbReference>
<dbReference type="GO" id="GO:0007165">
    <property type="term" value="P:signal transduction"/>
    <property type="evidence" value="ECO:0007669"/>
    <property type="project" value="InterPro"/>
</dbReference>
<dbReference type="SMART" id="SM00255">
    <property type="entry name" value="TIR"/>
    <property type="match status" value="1"/>
</dbReference>
<dbReference type="InterPro" id="IPR042197">
    <property type="entry name" value="Apaf_helical"/>
</dbReference>
<dbReference type="SUPFAM" id="SSF52540">
    <property type="entry name" value="P-loop containing nucleoside triphosphate hydrolases"/>
    <property type="match status" value="1"/>
</dbReference>
<dbReference type="Pfam" id="PF23286">
    <property type="entry name" value="LRR_13"/>
    <property type="match status" value="1"/>
</dbReference>
<evidence type="ECO:0000313" key="7">
    <source>
        <dbReference type="RefSeq" id="XP_027359978.1"/>
    </source>
</evidence>
<dbReference type="SUPFAM" id="SSF46785">
    <property type="entry name" value="Winged helix' DNA-binding domain"/>
    <property type="match status" value="1"/>
</dbReference>
<evidence type="ECO:0000313" key="6">
    <source>
        <dbReference type="Proteomes" id="UP000694853"/>
    </source>
</evidence>
<dbReference type="Pfam" id="PF23282">
    <property type="entry name" value="WHD_ROQ1"/>
    <property type="match status" value="1"/>
</dbReference>
<dbReference type="FunFam" id="3.40.50.10140:FF:000007">
    <property type="entry name" value="Disease resistance protein (TIR-NBS-LRR class)"/>
    <property type="match status" value="1"/>
</dbReference>
<keyword evidence="3" id="KW-0611">Plant defense</keyword>
<dbReference type="PANTHER" id="PTHR11017">
    <property type="entry name" value="LEUCINE-RICH REPEAT-CONTAINING PROTEIN"/>
    <property type="match status" value="1"/>
</dbReference>
<dbReference type="Gene3D" id="1.10.8.430">
    <property type="entry name" value="Helical domain of apoptotic protease-activating factors"/>
    <property type="match status" value="1"/>
</dbReference>
<feature type="domain" description="TIR" evidence="5">
    <location>
        <begin position="14"/>
        <end position="179"/>
    </location>
</feature>
<dbReference type="InterPro" id="IPR058546">
    <property type="entry name" value="RPS4B/Roq1-like_LRR"/>
</dbReference>
<reference evidence="7" key="2">
    <citation type="submission" date="2025-08" db="UniProtKB">
        <authorList>
            <consortium name="RefSeq"/>
        </authorList>
    </citation>
    <scope>IDENTIFICATION</scope>
    <source>
        <tissue evidence="7">Young leaves</tissue>
    </source>
</reference>
<dbReference type="InterPro" id="IPR027417">
    <property type="entry name" value="P-loop_NTPase"/>
</dbReference>
<dbReference type="SUPFAM" id="SSF52058">
    <property type="entry name" value="L domain-like"/>
    <property type="match status" value="1"/>
</dbReference>
<gene>
    <name evidence="7" type="primary">LOC113868527</name>
</gene>
<dbReference type="InterPro" id="IPR032675">
    <property type="entry name" value="LRR_dom_sf"/>
</dbReference>
<proteinExistence type="predicted"/>
<keyword evidence="2" id="KW-0677">Repeat</keyword>
<dbReference type="SUPFAM" id="SSF52200">
    <property type="entry name" value="Toll/Interleukin receptor TIR domain"/>
    <property type="match status" value="1"/>
</dbReference>
<dbReference type="Gene3D" id="3.40.50.300">
    <property type="entry name" value="P-loop containing nucleotide triphosphate hydrolases"/>
    <property type="match status" value="1"/>
</dbReference>
<dbReference type="InterPro" id="IPR002182">
    <property type="entry name" value="NB-ARC"/>
</dbReference>
<dbReference type="OrthoDB" id="1435371at2759"/>